<evidence type="ECO:0000313" key="1">
    <source>
        <dbReference type="EMBL" id="TYJ96183.1"/>
    </source>
</evidence>
<dbReference type="EMBL" id="SSTD01019758">
    <property type="protein sequence ID" value="TYJ96183.1"/>
    <property type="molecule type" value="Genomic_DNA"/>
</dbReference>
<proteinExistence type="predicted"/>
<name>A0A5D3BA76_CUCMM</name>
<accession>A0A5D3BA76</accession>
<evidence type="ECO:0000313" key="2">
    <source>
        <dbReference type="Proteomes" id="UP000321947"/>
    </source>
</evidence>
<organism evidence="1 2">
    <name type="scientific">Cucumis melo var. makuwa</name>
    <name type="common">Oriental melon</name>
    <dbReference type="NCBI Taxonomy" id="1194695"/>
    <lineage>
        <taxon>Eukaryota</taxon>
        <taxon>Viridiplantae</taxon>
        <taxon>Streptophyta</taxon>
        <taxon>Embryophyta</taxon>
        <taxon>Tracheophyta</taxon>
        <taxon>Spermatophyta</taxon>
        <taxon>Magnoliopsida</taxon>
        <taxon>eudicotyledons</taxon>
        <taxon>Gunneridae</taxon>
        <taxon>Pentapetalae</taxon>
        <taxon>rosids</taxon>
        <taxon>fabids</taxon>
        <taxon>Cucurbitales</taxon>
        <taxon>Cucurbitaceae</taxon>
        <taxon>Benincaseae</taxon>
        <taxon>Cucumis</taxon>
    </lineage>
</organism>
<reference evidence="1 2" key="1">
    <citation type="submission" date="2019-08" db="EMBL/GenBank/DDBJ databases">
        <title>Draft genome sequences of two oriental melons (Cucumis melo L. var makuwa).</title>
        <authorList>
            <person name="Kwon S.-Y."/>
        </authorList>
    </citation>
    <scope>NUCLEOTIDE SEQUENCE [LARGE SCALE GENOMIC DNA]</scope>
    <source>
        <strain evidence="2">cv. Chang Bougi</strain>
        <tissue evidence="1">Leaf</tissue>
    </source>
</reference>
<dbReference type="Proteomes" id="UP000321947">
    <property type="component" value="Unassembled WGS sequence"/>
</dbReference>
<sequence length="121" mass="14239">MTTRILQMENVYSWETRLLNLVSGSLLNQTDLKIVLEGDKVVLTRNREFVSKGYLSNGLFILDIVSMNANGSYSAYIVEYVDLWVPHRKLDKTSYELWKGYAPNLSYLRVWDAWLRHHFLH</sequence>
<comment type="caution">
    <text evidence="1">The sequence shown here is derived from an EMBL/GenBank/DDBJ whole genome shotgun (WGS) entry which is preliminary data.</text>
</comment>
<dbReference type="AlphaFoldDB" id="A0A5D3BA76"/>
<protein>
    <submittedName>
        <fullName evidence="1">Ty1-copia retrotransposon protein</fullName>
    </submittedName>
</protein>
<gene>
    <name evidence="1" type="ORF">E5676_scaffold261G00090</name>
</gene>